<evidence type="ECO:0000256" key="1">
    <source>
        <dbReference type="ARBA" id="ARBA00022553"/>
    </source>
</evidence>
<reference evidence="5" key="1">
    <citation type="submission" date="2018-06" db="EMBL/GenBank/DDBJ databases">
        <authorList>
            <person name="Zhirakovskaya E."/>
        </authorList>
    </citation>
    <scope>NUCLEOTIDE SEQUENCE</scope>
</reference>
<dbReference type="AlphaFoldDB" id="A0A3B1CN68"/>
<dbReference type="GO" id="GO:0006355">
    <property type="term" value="P:regulation of DNA-templated transcription"/>
    <property type="evidence" value="ECO:0007669"/>
    <property type="project" value="InterPro"/>
</dbReference>
<dbReference type="InterPro" id="IPR035965">
    <property type="entry name" value="PAS-like_dom_sf"/>
</dbReference>
<feature type="domain" description="PAS" evidence="4">
    <location>
        <begin position="278"/>
        <end position="350"/>
    </location>
</feature>
<sequence length="957" mass="108857">MENINDIMQNSTGNNNSLINLRINLDKIDDFITDKKILEIVGLVKQSFPFTFIGRQKIRRVIDQLDFAFWIKDPNKKFVLVNKFFAEAVGLSLNKIEGQYQQDVLIESEAKLVSNIDDYIVNSANSVVYETYSKTFAKEMTQNIEFPITDLDKNVVAIIGYNQKMDEINSAGEKVEVQKKSNFENLPSIIVEVNKDYRVTNFTNRFLFEFSLSKDEVLGKDISALLNADLSKQVDSSSKIKIGNSQYSVELSEIKKDEEIEGYFISFNKSVDDKSSMSGKMFNQVMQYSNDPMFIYSIEDLKFLKVNEAALKLYGYSEEEFLGMDLTDLYAPEDIQTLVETSSKSTVEHGFTGPWRHTKKDGTTVLVQISKSKVDYNGVLSHFNIIKDISKDLETEKELQQYKIAFENTSDLIVFTDLEGFIKFANSRVTERLGFDKEALNDKPFLSLVNDDDRAKINTGIFHANEIKKVTLATELKKVDGDFLPVEILATPIYSHDEEVVSFGLVIIPMKQVVKEVVQKQTPIKIVKESKSKINGDFLHNLFHELLTPINVIIGFAQELAESITDPDEEQKESIDIIRDNQRTVLELMDNAIQYAQLIQHQIEINPTIVNFVDIIDSIESNVSKVSKSENVRFAYGKISSSLKFETDKQKLITIASFLVEFAMKVTKNPKVFLSAYQNDAGHCVVSVKDERTGISHELLTAMHEIFNSDEEEVRQKYGISRFMLRHARKLSDLLAEKKDVITKLNKPAEFGYIIPIRYVDREEGVIIPPQEAEKMVPVEKTTSKETEAEIQQTEDVKPKVVETEEEIHAVVAEPAPVEAAPVGKTISPPEGANRSFSDISCLYVEDQIDSQILFKVQMRDMKEIEFANSFEKSIPLLKSKQFDLIVMDINLQGEYNGLDAMRAIKKMPGYNNTPIIAVTAYILPGDRERFIKAGFNDFISKPVLRDKLEIVIDRVF</sequence>
<dbReference type="SUPFAM" id="SSF55785">
    <property type="entry name" value="PYP-like sensor domain (PAS domain)"/>
    <property type="match status" value="3"/>
</dbReference>
<dbReference type="Pfam" id="PF13188">
    <property type="entry name" value="PAS_8"/>
    <property type="match status" value="1"/>
</dbReference>
<feature type="domain" description="Histidine kinase" evidence="2">
    <location>
        <begin position="541"/>
        <end position="759"/>
    </location>
</feature>
<dbReference type="InterPro" id="IPR036890">
    <property type="entry name" value="HATPase_C_sf"/>
</dbReference>
<dbReference type="PROSITE" id="PS50109">
    <property type="entry name" value="HIS_KIN"/>
    <property type="match status" value="1"/>
</dbReference>
<evidence type="ECO:0000259" key="4">
    <source>
        <dbReference type="PROSITE" id="PS50112"/>
    </source>
</evidence>
<dbReference type="InterPro" id="IPR000014">
    <property type="entry name" value="PAS"/>
</dbReference>
<dbReference type="Pfam" id="PF00989">
    <property type="entry name" value="PAS"/>
    <property type="match status" value="1"/>
</dbReference>
<dbReference type="PROSITE" id="PS50110">
    <property type="entry name" value="RESPONSE_REGULATORY"/>
    <property type="match status" value="1"/>
</dbReference>
<dbReference type="InterPro" id="IPR005467">
    <property type="entry name" value="His_kinase_dom"/>
</dbReference>
<proteinExistence type="predicted"/>
<dbReference type="InterPro" id="IPR036097">
    <property type="entry name" value="HisK_dim/P_sf"/>
</dbReference>
<keyword evidence="1" id="KW-0597">Phosphoprotein</keyword>
<protein>
    <submittedName>
        <fullName evidence="5">Uncharacterized protein</fullName>
    </submittedName>
</protein>
<dbReference type="InterPro" id="IPR011006">
    <property type="entry name" value="CheY-like_superfamily"/>
</dbReference>
<dbReference type="SMART" id="SM00448">
    <property type="entry name" value="REC"/>
    <property type="match status" value="1"/>
</dbReference>
<evidence type="ECO:0000313" key="5">
    <source>
        <dbReference type="EMBL" id="VAX27931.1"/>
    </source>
</evidence>
<dbReference type="SUPFAM" id="SSF52172">
    <property type="entry name" value="CheY-like"/>
    <property type="match status" value="1"/>
</dbReference>
<dbReference type="PROSITE" id="PS50112">
    <property type="entry name" value="PAS"/>
    <property type="match status" value="2"/>
</dbReference>
<dbReference type="Pfam" id="PF00512">
    <property type="entry name" value="HisKA"/>
    <property type="match status" value="1"/>
</dbReference>
<name>A0A3B1CN68_9ZZZZ</name>
<feature type="domain" description="PAS" evidence="4">
    <location>
        <begin position="398"/>
        <end position="457"/>
    </location>
</feature>
<organism evidence="5">
    <name type="scientific">hydrothermal vent metagenome</name>
    <dbReference type="NCBI Taxonomy" id="652676"/>
    <lineage>
        <taxon>unclassified sequences</taxon>
        <taxon>metagenomes</taxon>
        <taxon>ecological metagenomes</taxon>
    </lineage>
</organism>
<dbReference type="InterPro" id="IPR013767">
    <property type="entry name" value="PAS_fold"/>
</dbReference>
<accession>A0A3B1CN68</accession>
<dbReference type="NCBIfam" id="TIGR00229">
    <property type="entry name" value="sensory_box"/>
    <property type="match status" value="2"/>
</dbReference>
<dbReference type="InterPro" id="IPR003661">
    <property type="entry name" value="HisK_dim/P_dom"/>
</dbReference>
<evidence type="ECO:0000259" key="3">
    <source>
        <dbReference type="PROSITE" id="PS50110"/>
    </source>
</evidence>
<dbReference type="SUPFAM" id="SSF55874">
    <property type="entry name" value="ATPase domain of HSP90 chaperone/DNA topoisomerase II/histidine kinase"/>
    <property type="match status" value="1"/>
</dbReference>
<feature type="domain" description="Response regulatory" evidence="3">
    <location>
        <begin position="841"/>
        <end position="957"/>
    </location>
</feature>
<dbReference type="PANTHER" id="PTHR43547:SF2">
    <property type="entry name" value="HYBRID SIGNAL TRANSDUCTION HISTIDINE KINASE C"/>
    <property type="match status" value="1"/>
</dbReference>
<dbReference type="CDD" id="cd17546">
    <property type="entry name" value="REC_hyHK_CKI1_RcsC-like"/>
    <property type="match status" value="1"/>
</dbReference>
<dbReference type="Gene3D" id="3.40.50.2300">
    <property type="match status" value="1"/>
</dbReference>
<dbReference type="CDD" id="cd00082">
    <property type="entry name" value="HisKA"/>
    <property type="match status" value="1"/>
</dbReference>
<dbReference type="Pfam" id="PF13426">
    <property type="entry name" value="PAS_9"/>
    <property type="match status" value="2"/>
</dbReference>
<dbReference type="EMBL" id="UOGD01000398">
    <property type="protein sequence ID" value="VAX27931.1"/>
    <property type="molecule type" value="Genomic_DNA"/>
</dbReference>
<dbReference type="Gene3D" id="3.30.450.20">
    <property type="entry name" value="PAS domain"/>
    <property type="match status" value="3"/>
</dbReference>
<dbReference type="SMART" id="SM00388">
    <property type="entry name" value="HisKA"/>
    <property type="match status" value="1"/>
</dbReference>
<dbReference type="GO" id="GO:0000155">
    <property type="term" value="F:phosphorelay sensor kinase activity"/>
    <property type="evidence" value="ECO:0007669"/>
    <property type="project" value="InterPro"/>
</dbReference>
<evidence type="ECO:0000259" key="2">
    <source>
        <dbReference type="PROSITE" id="PS50109"/>
    </source>
</evidence>
<dbReference type="Gene3D" id="1.10.287.130">
    <property type="match status" value="1"/>
</dbReference>
<dbReference type="PANTHER" id="PTHR43547">
    <property type="entry name" value="TWO-COMPONENT HISTIDINE KINASE"/>
    <property type="match status" value="1"/>
</dbReference>
<dbReference type="InterPro" id="IPR001789">
    <property type="entry name" value="Sig_transdc_resp-reg_receiver"/>
</dbReference>
<gene>
    <name evidence="5" type="ORF">MNBD_IGNAVI01-159</name>
</gene>
<dbReference type="Pfam" id="PF00072">
    <property type="entry name" value="Response_reg"/>
    <property type="match status" value="1"/>
</dbReference>
<dbReference type="CDD" id="cd00130">
    <property type="entry name" value="PAS"/>
    <property type="match status" value="2"/>
</dbReference>
<dbReference type="SUPFAM" id="SSF47384">
    <property type="entry name" value="Homodimeric domain of signal transducing histidine kinase"/>
    <property type="match status" value="1"/>
</dbReference>
<dbReference type="Gene3D" id="3.30.565.10">
    <property type="entry name" value="Histidine kinase-like ATPase, C-terminal domain"/>
    <property type="match status" value="1"/>
</dbReference>
<dbReference type="SMART" id="SM00091">
    <property type="entry name" value="PAS"/>
    <property type="match status" value="3"/>
</dbReference>